<evidence type="ECO:0000256" key="4">
    <source>
        <dbReference type="ARBA" id="ARBA00022525"/>
    </source>
</evidence>
<evidence type="ECO:0000259" key="7">
    <source>
        <dbReference type="Pfam" id="PF22748"/>
    </source>
</evidence>
<dbReference type="GO" id="GO:0005576">
    <property type="term" value="C:extracellular region"/>
    <property type="evidence" value="ECO:0007669"/>
    <property type="project" value="UniProtKB-SubCell"/>
</dbReference>
<name>A0AAD9GBY1_9STRA</name>
<comment type="similarity">
    <text evidence="3">Belongs to the RxLR effector family.</text>
</comment>
<dbReference type="InterPro" id="IPR010530">
    <property type="entry name" value="B12D"/>
</dbReference>
<evidence type="ECO:0000313" key="8">
    <source>
        <dbReference type="EMBL" id="KAK1935668.1"/>
    </source>
</evidence>
<gene>
    <name evidence="8" type="ORF">P3T76_010363</name>
</gene>
<feature type="domain" description="RxLR effector PexRD54 WY" evidence="7">
    <location>
        <begin position="168"/>
        <end position="209"/>
    </location>
</feature>
<dbReference type="GO" id="GO:0043657">
    <property type="term" value="C:host cell"/>
    <property type="evidence" value="ECO:0007669"/>
    <property type="project" value="UniProtKB-SubCell"/>
</dbReference>
<comment type="subcellular location">
    <subcellularLocation>
        <location evidence="1">Host cell</location>
    </subcellularLocation>
    <subcellularLocation>
        <location evidence="2">Secreted</location>
    </subcellularLocation>
</comment>
<evidence type="ECO:0000256" key="3">
    <source>
        <dbReference type="ARBA" id="ARBA00010400"/>
    </source>
</evidence>
<keyword evidence="9" id="KW-1185">Reference proteome</keyword>
<keyword evidence="5" id="KW-0732">Signal</keyword>
<evidence type="ECO:0000313" key="9">
    <source>
        <dbReference type="Proteomes" id="UP001259832"/>
    </source>
</evidence>
<keyword evidence="6" id="KW-0843">Virulence</keyword>
<keyword evidence="4" id="KW-0964">Secreted</keyword>
<dbReference type="EMBL" id="JASMQC010000022">
    <property type="protein sequence ID" value="KAK1935668.1"/>
    <property type="molecule type" value="Genomic_DNA"/>
</dbReference>
<protein>
    <recommendedName>
        <fullName evidence="7">RxLR effector PexRD54 WY domain-containing protein</fullName>
    </recommendedName>
</protein>
<accession>A0AAD9GBY1</accession>
<proteinExistence type="inferred from homology"/>
<evidence type="ECO:0000256" key="6">
    <source>
        <dbReference type="ARBA" id="ARBA00023026"/>
    </source>
</evidence>
<evidence type="ECO:0000256" key="1">
    <source>
        <dbReference type="ARBA" id="ARBA00004340"/>
    </source>
</evidence>
<dbReference type="InterPro" id="IPR031825">
    <property type="entry name" value="RXLR"/>
</dbReference>
<comment type="caution">
    <text evidence="8">The sequence shown here is derived from an EMBL/GenBank/DDBJ whole genome shotgun (WGS) entry which is preliminary data.</text>
</comment>
<evidence type="ECO:0000256" key="5">
    <source>
        <dbReference type="ARBA" id="ARBA00022729"/>
    </source>
</evidence>
<sequence>MCVAVLAFVAGGDATGTRVLVSNDFNRHRAHAAISSVVSTTRLLRTTSIIDEERAGGVSVSASDKLAKLLKSSKVTDEQLQKWLSKGKTAESVFYRMNLENTGLLKLFKSPQFLRWLQYADDLSAAGKGASPISVLSTKYGDEKLYQMIEWAKKETSTKALGARLQKEQLEYWIKVGKDPDEVFKLYSLNYAGWRFLSEPQFSAWTKYVDELNAKNEGAMVSIIPTLRKHFSDDDLFKIALAAKRSEETEAMGTKLEDAFVQFWIQRKETPDNVLVQLGLKRSTETLLENPLLNILTKYTEVYNVKYAAKKTTMIETLTRAFDDETVAKLLVAGREKSTTKKIAKQFQADQLEMWLNSGQSVDDVYKLLNLPSRKDLLIHFGNLKLFNTWVTYMNAISVKNPEKISAMFSTLAPTFRDRPMMQILEAANKFPSMEKAATKLQLEKAQSIFSTGVSPYEAFTIVALDNVGESVLGSPLFKKWRIYVEDFNKKNPAEKKSWFLPLRTNYQDNGLDTIIDKGMKDPSTMKLAQLVEKERMEEWFVRWKHPPSIAFRNLHLDKAGEKVFSSPKFELWLKYLDDWNKAYPSEKATMIDGFRAHYHDFDLIRMLTAVEKVPNTKKLASQLKDALADKWVAEKKTLDYVKSWISHVPSSDDMLARYIKKLNIETWKSSGRSSSDHSPIFLLVIKCRLRSPQLVTMVARAAAKKGSVWLSDPSTYPLLAALGVATVMCLSTGVRHLTASPDVKWDREVRKNPEMALKDRSDWRSHRKFISSMHSNAVNAYHDK</sequence>
<reference evidence="8" key="1">
    <citation type="submission" date="2023-08" db="EMBL/GenBank/DDBJ databases">
        <title>Reference Genome Resource for the Citrus Pathogen Phytophthora citrophthora.</title>
        <authorList>
            <person name="Moller H."/>
            <person name="Coetzee B."/>
            <person name="Rose L.J."/>
            <person name="Van Niekerk J.M."/>
        </authorList>
    </citation>
    <scope>NUCLEOTIDE SEQUENCE</scope>
    <source>
        <strain evidence="8">STE-U-9442</strain>
    </source>
</reference>
<dbReference type="Pfam" id="PF06522">
    <property type="entry name" value="B12D"/>
    <property type="match status" value="1"/>
</dbReference>
<dbReference type="Pfam" id="PF22748">
    <property type="entry name" value="PexRD54_WY"/>
    <property type="match status" value="1"/>
</dbReference>
<dbReference type="InterPro" id="IPR054463">
    <property type="entry name" value="PexRD54_WY"/>
</dbReference>
<dbReference type="Proteomes" id="UP001259832">
    <property type="component" value="Unassembled WGS sequence"/>
</dbReference>
<organism evidence="8 9">
    <name type="scientific">Phytophthora citrophthora</name>
    <dbReference type="NCBI Taxonomy" id="4793"/>
    <lineage>
        <taxon>Eukaryota</taxon>
        <taxon>Sar</taxon>
        <taxon>Stramenopiles</taxon>
        <taxon>Oomycota</taxon>
        <taxon>Peronosporomycetes</taxon>
        <taxon>Peronosporales</taxon>
        <taxon>Peronosporaceae</taxon>
        <taxon>Phytophthora</taxon>
    </lineage>
</organism>
<evidence type="ECO:0000256" key="2">
    <source>
        <dbReference type="ARBA" id="ARBA00004613"/>
    </source>
</evidence>
<dbReference type="Pfam" id="PF16810">
    <property type="entry name" value="RXLR"/>
    <property type="match status" value="1"/>
</dbReference>
<dbReference type="AlphaFoldDB" id="A0AAD9GBY1"/>